<evidence type="ECO:0000313" key="2">
    <source>
        <dbReference type="EMBL" id="CAD7246974.1"/>
    </source>
</evidence>
<dbReference type="EMBL" id="LR900809">
    <property type="protein sequence ID" value="CAD7246974.1"/>
    <property type="molecule type" value="Genomic_DNA"/>
</dbReference>
<keyword evidence="3" id="KW-1185">Reference proteome</keyword>
<proteinExistence type="predicted"/>
<reference evidence="2" key="1">
    <citation type="submission" date="2020-11" db="EMBL/GenBank/DDBJ databases">
        <authorList>
            <person name="Tran Van P."/>
        </authorList>
    </citation>
    <scope>NUCLEOTIDE SEQUENCE</scope>
</reference>
<dbReference type="EMBL" id="CAJPEV010001292">
    <property type="protein sequence ID" value="CAG0891883.1"/>
    <property type="molecule type" value="Genomic_DNA"/>
</dbReference>
<feature type="region of interest" description="Disordered" evidence="1">
    <location>
        <begin position="430"/>
        <end position="465"/>
    </location>
</feature>
<feature type="region of interest" description="Disordered" evidence="1">
    <location>
        <begin position="479"/>
        <end position="500"/>
    </location>
</feature>
<evidence type="ECO:0000313" key="3">
    <source>
        <dbReference type="Proteomes" id="UP000677054"/>
    </source>
</evidence>
<dbReference type="OrthoDB" id="8177873at2759"/>
<dbReference type="Proteomes" id="UP000677054">
    <property type="component" value="Unassembled WGS sequence"/>
</dbReference>
<dbReference type="InterPro" id="IPR027417">
    <property type="entry name" value="P-loop_NTPase"/>
</dbReference>
<dbReference type="SUPFAM" id="SSF52540">
    <property type="entry name" value="P-loop containing nucleoside triphosphate hydrolases"/>
    <property type="match status" value="1"/>
</dbReference>
<organism evidence="2">
    <name type="scientific">Darwinula stevensoni</name>
    <dbReference type="NCBI Taxonomy" id="69355"/>
    <lineage>
        <taxon>Eukaryota</taxon>
        <taxon>Metazoa</taxon>
        <taxon>Ecdysozoa</taxon>
        <taxon>Arthropoda</taxon>
        <taxon>Crustacea</taxon>
        <taxon>Oligostraca</taxon>
        <taxon>Ostracoda</taxon>
        <taxon>Podocopa</taxon>
        <taxon>Podocopida</taxon>
        <taxon>Darwinulocopina</taxon>
        <taxon>Darwinuloidea</taxon>
        <taxon>Darwinulidae</taxon>
        <taxon>Darwinula</taxon>
    </lineage>
</organism>
<accession>A0A7R8XC75</accession>
<feature type="region of interest" description="Disordered" evidence="1">
    <location>
        <begin position="195"/>
        <end position="218"/>
    </location>
</feature>
<evidence type="ECO:0000256" key="1">
    <source>
        <dbReference type="SAM" id="MobiDB-lite"/>
    </source>
</evidence>
<gene>
    <name evidence="2" type="ORF">DSTB1V02_LOCUS6816</name>
</gene>
<protein>
    <submittedName>
        <fullName evidence="2">Uncharacterized protein</fullName>
    </submittedName>
</protein>
<sequence>MSRFVAPLYVTPATEKGIRCFHVLNQKQLEILVNEKTKYAIKGDTDTENVKLIKEKTRNIVTKWFSQIQITEPEYILVLGPAETLMERLRKTMAPWIVSSSIDAYSTWTTMPRDETENRLKHVVRTSITFCTFSSGSSNTSEMARRDGEASETERITDSEIMSMDEPHVFGILSIVPKDNTKDMRNTDHKIVVPDEISEEKSSSDAHPGEMRELSKDEESIQLLDAYMRGLRIHGQKDSRGISTQDSSMIMKPHVSTNEENNSACLFCSCRKGRDTPEPRLMLHSAKLQELKREGKKFVAPLYVTPAMEKGIRYFHVLNQKQLEILVNEKTKYAIKGDTDTENVKLIKEKTRNIVTKWFSQIQITEPEYILVLGPAETLMERLRKTMAPWIVSSSIDAYSTWTTMPRDETENRLKHVVRTSITFCTFSSGSSNTSEMARRDGEASATERITDSEIMSMDEPHTKDMRNTDHKIVVPDEISEEKSSSDAHPGEMRELSKDEESIQLLDAYMRGLRIHGQKDSRGISTQDSSMIMKPHVSTNEENSCRKGRDTPEPRLMLHSAKLQELKREGKKFDHIFVFGVHALGRAGDSLWIDDVYDVHLGHVDGHFWIFTMDDKLPGNADKLLSTSSRKKVGRATEEIKQGRGLTWIHQAQEYIKRTYPDWENDKTTRLVPPVEDKREWVKVSKTPGENSKRQLILRLYQLGQRNKLPMFITYNRNFVHLIEKGDAEKNEGILERGVQDIVLIHCTLGAIFIQVKNLDTKETEKNRGEAVARNIKAAVARNIKTAREQLQKDVRSLKTAMRKSGLEDAKKFLCIRVIALPNVKRCEIKDSSPKDLSPSDHPVFLCEEEYQSAVALERWWQKRILPPNHQERSTVNSKVYLQLLAIYIAPVYALPAYAARRTKTKLNLFTKDKLGMLVNGPRKFVLKGAAGTGKTWLLQEKIRAIVGSWFSLGPIEDKDEKVLLVCWHRLLVDHFRENLFDLLLESAMAVLGKWVDSNDEKEKRRVRDILYKNIIICHLGVGMREIGSLAMEANNAKEEPGPRHDGSGSDKIREANLATRIVYASWEAFLFYELLRSAVAAPRPGEDERWQQKTKEIGSLFLDFTPSTAALNVLADKVGVMTSKEGLDFQLINRGSVSRSMLGISRRLFECLALVKELLSAKQYGVLEEEASSSMEDVRTIFQTEKPPFHHIFVDEAEDLCSNFEDHWSNSFRSLYEGTGFFWQAYDPLSLREIPVALKEEVEAAHTLYEVMRNPRYVMETWARDKTLWSEWDSTRSGSHHPKYAREEIRLGHDVMGPKVEKFHVSSRILDEKIQGILKDKFGCGAYVEDIAILFVAQKDFHVHGERLRREIGERLQKSFNTACVVVDEADSFKGLEAAIVFLIINKREKRGISFYLGASRCTSHLIQLVLETSEEEDAAAELELAKFIRQTFLHKVREKDKDALEVECRRLHFKE</sequence>
<name>A0A7R8XC75_9CRUS</name>
<dbReference type="Gene3D" id="3.40.50.300">
    <property type="entry name" value="P-loop containing nucleotide triphosphate hydrolases"/>
    <property type="match status" value="1"/>
</dbReference>